<evidence type="ECO:0000313" key="1">
    <source>
        <dbReference type="EMBL" id="SEN96784.1"/>
    </source>
</evidence>
<proteinExistence type="predicted"/>
<dbReference type="AlphaFoldDB" id="A0A1H8KV79"/>
<dbReference type="EMBL" id="FOCO01000035">
    <property type="protein sequence ID" value="SEN96784.1"/>
    <property type="molecule type" value="Genomic_DNA"/>
</dbReference>
<accession>A0A1H8KV79</accession>
<dbReference type="Proteomes" id="UP000183002">
    <property type="component" value="Unassembled WGS sequence"/>
</dbReference>
<evidence type="ECO:0000313" key="2">
    <source>
        <dbReference type="Proteomes" id="UP000183002"/>
    </source>
</evidence>
<name>A0A1H8KV79_9RHOB</name>
<reference evidence="1 2" key="1">
    <citation type="submission" date="2016-10" db="EMBL/GenBank/DDBJ databases">
        <authorList>
            <person name="de Groot N.N."/>
        </authorList>
    </citation>
    <scope>NUCLEOTIDE SEQUENCE [LARGE SCALE GENOMIC DNA]</scope>
    <source>
        <strain evidence="1 2">CGMCC 1.10836</strain>
    </source>
</reference>
<protein>
    <submittedName>
        <fullName evidence="1">Uncharacterized protein</fullName>
    </submittedName>
</protein>
<sequence length="143" mass="15685">MRMVTSTASLDFGNSQNGVDSFVFNLGAATLIKYIQVVRVCLLVFTRLCNFPAFSRGYRMLLHPRSCRNSGQHSWYRNGVWHIMHRIGGLTAVLALCAAPALAQQATAEGTVADIVSAMSATATQPQPTRAAMLDASFKNYWQ</sequence>
<dbReference type="STRING" id="1077947.SAMN05216227_103525"/>
<keyword evidence="2" id="KW-1185">Reference proteome</keyword>
<organism evidence="1 2">
    <name type="scientific">Pseudorhodobacter antarcticus</name>
    <dbReference type="NCBI Taxonomy" id="1077947"/>
    <lineage>
        <taxon>Bacteria</taxon>
        <taxon>Pseudomonadati</taxon>
        <taxon>Pseudomonadota</taxon>
        <taxon>Alphaproteobacteria</taxon>
        <taxon>Rhodobacterales</taxon>
        <taxon>Paracoccaceae</taxon>
        <taxon>Pseudorhodobacter</taxon>
    </lineage>
</organism>
<gene>
    <name evidence="1" type="ORF">SAMN05216227_103525</name>
</gene>